<dbReference type="Pfam" id="PF00990">
    <property type="entry name" value="GGDEF"/>
    <property type="match status" value="1"/>
</dbReference>
<dbReference type="EMBL" id="FZOS01000004">
    <property type="protein sequence ID" value="SNS30492.1"/>
    <property type="molecule type" value="Genomic_DNA"/>
</dbReference>
<feature type="transmembrane region" description="Helical" evidence="3">
    <location>
        <begin position="20"/>
        <end position="38"/>
    </location>
</feature>
<dbReference type="NCBIfam" id="TIGR00254">
    <property type="entry name" value="GGDEF"/>
    <property type="match status" value="1"/>
</dbReference>
<sequence length="483" mass="51588">MRLADQNARHADGAHQGRLASMALAPGLFLVCLAGILSQPYLGLSTFWPANAFMLGMLVRFPGANRLSVWLNCALAFFLADLLMGTSLVRNLTLNGGNLATVATACYLLRPLSQYDRILKGRKSTIHVLRAILVASLVAGMFGIFANPLLFGGSSKEGFLFWTATEMVNYVTFLPVLLTLPRATAWKVVAARQWIARSNPRNLLPLLALIGSIAGAVLVGGRPGAALFPIPALLWCALAYDLFLTACVSLGFALWTLFALRTGLMWSPTELAARSDVISVRLGVSLVALTPIAVGSVVAARNDLLQRYRLLADYDPLTNLRNRRAFLDAGGAALDRSLDAGQSAAVMMLDLDHFKSINDQYGHRAGDEVLAAFASTLKNLVRAQDVVGRLGGEEFAVVLPDCTLVDAGAIAERINSALRSGPVGLEDGRSIQTTVSIGVHVERSEPNLENALGLADAALYHAKHNGRNRFEISSKASLASAAA</sequence>
<dbReference type="SMART" id="SM00267">
    <property type="entry name" value="GGDEF"/>
    <property type="match status" value="1"/>
</dbReference>
<feature type="domain" description="GGDEF" evidence="4">
    <location>
        <begin position="342"/>
        <end position="475"/>
    </location>
</feature>
<protein>
    <recommendedName>
        <fullName evidence="1">diguanylate cyclase</fullName>
        <ecNumber evidence="1">2.7.7.65</ecNumber>
    </recommendedName>
</protein>
<evidence type="ECO:0000313" key="5">
    <source>
        <dbReference type="EMBL" id="SNS30492.1"/>
    </source>
</evidence>
<keyword evidence="3" id="KW-1133">Transmembrane helix</keyword>
<name>A0A239DEL7_9SPHN</name>
<evidence type="ECO:0000313" key="6">
    <source>
        <dbReference type="Proteomes" id="UP000198281"/>
    </source>
</evidence>
<evidence type="ECO:0000256" key="1">
    <source>
        <dbReference type="ARBA" id="ARBA00012528"/>
    </source>
</evidence>
<dbReference type="EC" id="2.7.7.65" evidence="1"/>
<evidence type="ECO:0000259" key="4">
    <source>
        <dbReference type="PROSITE" id="PS50887"/>
    </source>
</evidence>
<dbReference type="PANTHER" id="PTHR45138">
    <property type="entry name" value="REGULATORY COMPONENTS OF SENSORY TRANSDUCTION SYSTEM"/>
    <property type="match status" value="1"/>
</dbReference>
<feature type="transmembrane region" description="Helical" evidence="3">
    <location>
        <begin position="232"/>
        <end position="260"/>
    </location>
</feature>
<gene>
    <name evidence="5" type="ORF">SAMN06295912_10454</name>
</gene>
<dbReference type="GO" id="GO:0005886">
    <property type="term" value="C:plasma membrane"/>
    <property type="evidence" value="ECO:0007669"/>
    <property type="project" value="TreeGrafter"/>
</dbReference>
<accession>A0A239DEL7</accession>
<dbReference type="CDD" id="cd01949">
    <property type="entry name" value="GGDEF"/>
    <property type="match status" value="1"/>
</dbReference>
<dbReference type="Gene3D" id="3.30.70.270">
    <property type="match status" value="1"/>
</dbReference>
<dbReference type="InterPro" id="IPR000160">
    <property type="entry name" value="GGDEF_dom"/>
</dbReference>
<dbReference type="SUPFAM" id="SSF55073">
    <property type="entry name" value="Nucleotide cyclase"/>
    <property type="match status" value="1"/>
</dbReference>
<dbReference type="AlphaFoldDB" id="A0A239DEL7"/>
<feature type="transmembrane region" description="Helical" evidence="3">
    <location>
        <begin position="69"/>
        <end position="86"/>
    </location>
</feature>
<feature type="transmembrane region" description="Helical" evidence="3">
    <location>
        <begin position="131"/>
        <end position="153"/>
    </location>
</feature>
<feature type="transmembrane region" description="Helical" evidence="3">
    <location>
        <begin position="159"/>
        <end position="181"/>
    </location>
</feature>
<dbReference type="FunFam" id="3.30.70.270:FF:000001">
    <property type="entry name" value="Diguanylate cyclase domain protein"/>
    <property type="match status" value="1"/>
</dbReference>
<dbReference type="GO" id="GO:0052621">
    <property type="term" value="F:diguanylate cyclase activity"/>
    <property type="evidence" value="ECO:0007669"/>
    <property type="project" value="UniProtKB-EC"/>
</dbReference>
<keyword evidence="3" id="KW-0812">Transmembrane</keyword>
<dbReference type="PROSITE" id="PS50887">
    <property type="entry name" value="GGDEF"/>
    <property type="match status" value="1"/>
</dbReference>
<dbReference type="InterPro" id="IPR050469">
    <property type="entry name" value="Diguanylate_Cyclase"/>
</dbReference>
<reference evidence="6" key="1">
    <citation type="submission" date="2017-06" db="EMBL/GenBank/DDBJ databases">
        <authorList>
            <person name="Varghese N."/>
            <person name="Submissions S."/>
        </authorList>
    </citation>
    <scope>NUCLEOTIDE SEQUENCE [LARGE SCALE GENOMIC DNA]</scope>
    <source>
        <strain evidence="6">LNB2</strain>
    </source>
</reference>
<dbReference type="PANTHER" id="PTHR45138:SF9">
    <property type="entry name" value="DIGUANYLATE CYCLASE DGCM-RELATED"/>
    <property type="match status" value="1"/>
</dbReference>
<feature type="transmembrane region" description="Helical" evidence="3">
    <location>
        <begin position="280"/>
        <end position="300"/>
    </location>
</feature>
<evidence type="ECO:0000256" key="3">
    <source>
        <dbReference type="SAM" id="Phobius"/>
    </source>
</evidence>
<dbReference type="GO" id="GO:0043709">
    <property type="term" value="P:cell adhesion involved in single-species biofilm formation"/>
    <property type="evidence" value="ECO:0007669"/>
    <property type="project" value="TreeGrafter"/>
</dbReference>
<feature type="transmembrane region" description="Helical" evidence="3">
    <location>
        <begin position="202"/>
        <end position="220"/>
    </location>
</feature>
<dbReference type="Proteomes" id="UP000198281">
    <property type="component" value="Unassembled WGS sequence"/>
</dbReference>
<dbReference type="InterPro" id="IPR029787">
    <property type="entry name" value="Nucleotide_cyclase"/>
</dbReference>
<keyword evidence="3" id="KW-0472">Membrane</keyword>
<evidence type="ECO:0000256" key="2">
    <source>
        <dbReference type="ARBA" id="ARBA00034247"/>
    </source>
</evidence>
<comment type="catalytic activity">
    <reaction evidence="2">
        <text>2 GTP = 3',3'-c-di-GMP + 2 diphosphate</text>
        <dbReference type="Rhea" id="RHEA:24898"/>
        <dbReference type="ChEBI" id="CHEBI:33019"/>
        <dbReference type="ChEBI" id="CHEBI:37565"/>
        <dbReference type="ChEBI" id="CHEBI:58805"/>
        <dbReference type="EC" id="2.7.7.65"/>
    </reaction>
</comment>
<dbReference type="GO" id="GO:1902201">
    <property type="term" value="P:negative regulation of bacterial-type flagellum-dependent cell motility"/>
    <property type="evidence" value="ECO:0007669"/>
    <property type="project" value="TreeGrafter"/>
</dbReference>
<organism evidence="5 6">
    <name type="scientific">Edaphosphingomonas laterariae</name>
    <dbReference type="NCBI Taxonomy" id="861865"/>
    <lineage>
        <taxon>Bacteria</taxon>
        <taxon>Pseudomonadati</taxon>
        <taxon>Pseudomonadota</taxon>
        <taxon>Alphaproteobacteria</taxon>
        <taxon>Sphingomonadales</taxon>
        <taxon>Rhizorhabdaceae</taxon>
        <taxon>Edaphosphingomonas</taxon>
    </lineage>
</organism>
<dbReference type="InterPro" id="IPR043128">
    <property type="entry name" value="Rev_trsase/Diguanyl_cyclase"/>
</dbReference>
<keyword evidence="6" id="KW-1185">Reference proteome</keyword>
<proteinExistence type="predicted"/>